<gene>
    <name evidence="1" type="ordered locus">Bd2240</name>
</gene>
<sequence length="35" mass="4077">MQKQKNIKQRVTRAGTFKKTKAKLFLVMRALSRGL</sequence>
<organism evidence="1 2">
    <name type="scientific">Bdellovibrio bacteriovorus (strain ATCC 15356 / DSM 50701 / NCIMB 9529 / HD100)</name>
    <dbReference type="NCBI Taxonomy" id="264462"/>
    <lineage>
        <taxon>Bacteria</taxon>
        <taxon>Pseudomonadati</taxon>
        <taxon>Bdellovibrionota</taxon>
        <taxon>Bdellovibrionia</taxon>
        <taxon>Bdellovibrionales</taxon>
        <taxon>Pseudobdellovibrionaceae</taxon>
        <taxon>Bdellovibrio</taxon>
    </lineage>
</organism>
<accession>Q6MKY6</accession>
<protein>
    <submittedName>
        <fullName evidence="1">Uncharacterized protein</fullName>
    </submittedName>
</protein>
<evidence type="ECO:0000313" key="1">
    <source>
        <dbReference type="EMBL" id="CAE80071.1"/>
    </source>
</evidence>
<keyword evidence="2" id="KW-1185">Reference proteome</keyword>
<dbReference type="EMBL" id="BX842652">
    <property type="protein sequence ID" value="CAE80071.1"/>
    <property type="molecule type" value="Genomic_DNA"/>
</dbReference>
<dbReference type="KEGG" id="bba:Bd2240"/>
<evidence type="ECO:0000313" key="2">
    <source>
        <dbReference type="Proteomes" id="UP000008080"/>
    </source>
</evidence>
<reference evidence="1 2" key="1">
    <citation type="journal article" date="2004" name="Science">
        <title>A predator unmasked: life cycle of Bdellovibrio bacteriovorus from a genomic perspective.</title>
        <authorList>
            <person name="Rendulic S."/>
            <person name="Jagtap P."/>
            <person name="Rosinus A."/>
            <person name="Eppinger M."/>
            <person name="Baar C."/>
            <person name="Lanz C."/>
            <person name="Keller H."/>
            <person name="Lambert C."/>
            <person name="Evans K.J."/>
            <person name="Goesmann A."/>
            <person name="Meyer F."/>
            <person name="Sockett R.E."/>
            <person name="Schuster S.C."/>
        </authorList>
    </citation>
    <scope>NUCLEOTIDE SEQUENCE [LARGE SCALE GENOMIC DNA]</scope>
    <source>
        <strain evidence="2">ATCC 15356 / DSM 50701 / NCIMB 9529 / HD100</strain>
    </source>
</reference>
<dbReference type="HOGENOM" id="CLU_3363504_0_0_7"/>
<dbReference type="Proteomes" id="UP000008080">
    <property type="component" value="Chromosome"/>
</dbReference>
<name>Q6MKY6_BDEBA</name>
<dbReference type="AlphaFoldDB" id="Q6MKY6"/>
<proteinExistence type="predicted"/>